<feature type="compositionally biased region" description="Polar residues" evidence="1">
    <location>
        <begin position="74"/>
        <end position="86"/>
    </location>
</feature>
<evidence type="ECO:0000313" key="3">
    <source>
        <dbReference type="Proteomes" id="UP000800041"/>
    </source>
</evidence>
<dbReference type="AlphaFoldDB" id="A0A6G1GJD3"/>
<feature type="region of interest" description="Disordered" evidence="1">
    <location>
        <begin position="22"/>
        <end position="91"/>
    </location>
</feature>
<feature type="compositionally biased region" description="Basic residues" evidence="1">
    <location>
        <begin position="241"/>
        <end position="252"/>
    </location>
</feature>
<protein>
    <submittedName>
        <fullName evidence="2">Uncharacterized protein</fullName>
    </submittedName>
</protein>
<organism evidence="2 3">
    <name type="scientific">Aulographum hederae CBS 113979</name>
    <dbReference type="NCBI Taxonomy" id="1176131"/>
    <lineage>
        <taxon>Eukaryota</taxon>
        <taxon>Fungi</taxon>
        <taxon>Dikarya</taxon>
        <taxon>Ascomycota</taxon>
        <taxon>Pezizomycotina</taxon>
        <taxon>Dothideomycetes</taxon>
        <taxon>Pleosporomycetidae</taxon>
        <taxon>Aulographales</taxon>
        <taxon>Aulographaceae</taxon>
    </lineage>
</organism>
<feature type="compositionally biased region" description="Pro residues" evidence="1">
    <location>
        <begin position="26"/>
        <end position="38"/>
    </location>
</feature>
<proteinExistence type="predicted"/>
<keyword evidence="3" id="KW-1185">Reference proteome</keyword>
<sequence length="252" mass="28693">MTYHNQNRRARSYHHRDFSYTDISPPLLPLPPLPPSPPTRRITQPPSPPSRYTTQPGSPPFRHTIQPPSPPFHHTSQASSHQTRQLIHSPPLPAGIHEARAAITTALSKIRPHRLHHTPTLSITTRAIARMPELQRIELGIVGLHEIWDVDDDQERRAARLEDACDALWMLMWSGLEGAGAEIEEAEVMWNMHIIRGIKTMEEGRVQAAEVEAQVEAEANEGRRRRSRSVAYERAAEERTRRSRSHVPGRRV</sequence>
<reference evidence="2" key="1">
    <citation type="journal article" date="2020" name="Stud. Mycol.">
        <title>101 Dothideomycetes genomes: a test case for predicting lifestyles and emergence of pathogens.</title>
        <authorList>
            <person name="Haridas S."/>
            <person name="Albert R."/>
            <person name="Binder M."/>
            <person name="Bloem J."/>
            <person name="Labutti K."/>
            <person name="Salamov A."/>
            <person name="Andreopoulos B."/>
            <person name="Baker S."/>
            <person name="Barry K."/>
            <person name="Bills G."/>
            <person name="Bluhm B."/>
            <person name="Cannon C."/>
            <person name="Castanera R."/>
            <person name="Culley D."/>
            <person name="Daum C."/>
            <person name="Ezra D."/>
            <person name="Gonzalez J."/>
            <person name="Henrissat B."/>
            <person name="Kuo A."/>
            <person name="Liang C."/>
            <person name="Lipzen A."/>
            <person name="Lutzoni F."/>
            <person name="Magnuson J."/>
            <person name="Mondo S."/>
            <person name="Nolan M."/>
            <person name="Ohm R."/>
            <person name="Pangilinan J."/>
            <person name="Park H.-J."/>
            <person name="Ramirez L."/>
            <person name="Alfaro M."/>
            <person name="Sun H."/>
            <person name="Tritt A."/>
            <person name="Yoshinaga Y."/>
            <person name="Zwiers L.-H."/>
            <person name="Turgeon B."/>
            <person name="Goodwin S."/>
            <person name="Spatafora J."/>
            <person name="Crous P."/>
            <person name="Grigoriev I."/>
        </authorList>
    </citation>
    <scope>NUCLEOTIDE SEQUENCE</scope>
    <source>
        <strain evidence="2">CBS 113979</strain>
    </source>
</reference>
<feature type="region of interest" description="Disordered" evidence="1">
    <location>
        <begin position="217"/>
        <end position="252"/>
    </location>
</feature>
<name>A0A6G1GJD3_9PEZI</name>
<dbReference type="EMBL" id="ML977209">
    <property type="protein sequence ID" value="KAF1981055.1"/>
    <property type="molecule type" value="Genomic_DNA"/>
</dbReference>
<evidence type="ECO:0000256" key="1">
    <source>
        <dbReference type="SAM" id="MobiDB-lite"/>
    </source>
</evidence>
<dbReference type="Proteomes" id="UP000800041">
    <property type="component" value="Unassembled WGS sequence"/>
</dbReference>
<gene>
    <name evidence="2" type="ORF">K402DRAFT_398878</name>
</gene>
<evidence type="ECO:0000313" key="2">
    <source>
        <dbReference type="EMBL" id="KAF1981055.1"/>
    </source>
</evidence>
<accession>A0A6G1GJD3</accession>